<reference evidence="1" key="1">
    <citation type="submission" date="2017-03" db="EMBL/GenBank/DDBJ databases">
        <title>The mitochondrial genome of the carnivorous plant Utricularia reniformis (Lentibulariaceae): structure, comparative analysis and evolutionary landmarks.</title>
        <authorList>
            <person name="Silva S.R."/>
            <person name="Alvarenga D.O."/>
            <person name="Michael T.P."/>
            <person name="Miranda V.F.O."/>
            <person name="Varani A.M."/>
        </authorList>
    </citation>
    <scope>NUCLEOTIDE SEQUENCE</scope>
</reference>
<gene>
    <name evidence="1" type="ORF">AEK19_MT0940</name>
</gene>
<dbReference type="EMBL" id="KY774314">
    <property type="protein sequence ID" value="ART31163.1"/>
    <property type="molecule type" value="Genomic_DNA"/>
</dbReference>
<organism evidence="1">
    <name type="scientific">Utricularia reniformis</name>
    <dbReference type="NCBI Taxonomy" id="192314"/>
    <lineage>
        <taxon>Eukaryota</taxon>
        <taxon>Viridiplantae</taxon>
        <taxon>Streptophyta</taxon>
        <taxon>Embryophyta</taxon>
        <taxon>Tracheophyta</taxon>
        <taxon>Spermatophyta</taxon>
        <taxon>Magnoliopsida</taxon>
        <taxon>eudicotyledons</taxon>
        <taxon>Gunneridae</taxon>
        <taxon>Pentapetalae</taxon>
        <taxon>asterids</taxon>
        <taxon>lamiids</taxon>
        <taxon>Lamiales</taxon>
        <taxon>Lentibulariaceae</taxon>
        <taxon>Utricularia</taxon>
    </lineage>
</organism>
<accession>A0A1Y0B1C3</accession>
<protein>
    <submittedName>
        <fullName evidence="1">Uncharacterized protein</fullName>
    </submittedName>
</protein>
<name>A0A1Y0B1C3_9LAMI</name>
<dbReference type="AlphaFoldDB" id="A0A1Y0B1C3"/>
<sequence>MNITAPNREEYAIGLQGVQFLCTPECQASIVDSMRKKWMKMPGMKMRPCWMMTQTSLTP</sequence>
<proteinExistence type="predicted"/>
<geneLocation type="mitochondrion" evidence="1"/>
<evidence type="ECO:0000313" key="1">
    <source>
        <dbReference type="EMBL" id="ART31163.1"/>
    </source>
</evidence>
<keyword evidence="1" id="KW-0496">Mitochondrion</keyword>